<dbReference type="STRING" id="521098.Aaci_1495"/>
<name>C8WWP8_ALIAD</name>
<protein>
    <submittedName>
        <fullName evidence="1">Uncharacterized protein</fullName>
    </submittedName>
</protein>
<reference evidence="1 2" key="2">
    <citation type="journal article" date="2010" name="Stand. Genomic Sci.">
        <title>Complete genome sequence of Alicyclobacillus acidocaldarius type strain (104-IA).</title>
        <authorList>
            <person name="Mavromatis K."/>
            <person name="Sikorski J."/>
            <person name="Lapidus A."/>
            <person name="Glavina Del Rio T."/>
            <person name="Copeland A."/>
            <person name="Tice H."/>
            <person name="Cheng J.F."/>
            <person name="Lucas S."/>
            <person name="Chen F."/>
            <person name="Nolan M."/>
            <person name="Bruce D."/>
            <person name="Goodwin L."/>
            <person name="Pitluck S."/>
            <person name="Ivanova N."/>
            <person name="Ovchinnikova G."/>
            <person name="Pati A."/>
            <person name="Chen A."/>
            <person name="Palaniappan K."/>
            <person name="Land M."/>
            <person name="Hauser L."/>
            <person name="Chang Y.J."/>
            <person name="Jeffries C.D."/>
            <person name="Chain P."/>
            <person name="Meincke L."/>
            <person name="Sims D."/>
            <person name="Chertkov O."/>
            <person name="Han C."/>
            <person name="Brettin T."/>
            <person name="Detter J.C."/>
            <person name="Wahrenburg C."/>
            <person name="Rohde M."/>
            <person name="Pukall R."/>
            <person name="Goker M."/>
            <person name="Bristow J."/>
            <person name="Eisen J.A."/>
            <person name="Markowitz V."/>
            <person name="Hugenholtz P."/>
            <person name="Klenk H.P."/>
            <person name="Kyrpides N.C."/>
        </authorList>
    </citation>
    <scope>NUCLEOTIDE SEQUENCE [LARGE SCALE GENOMIC DNA]</scope>
    <source>
        <strain evidence="2">ATCC 27009 / DSM 446 / BCRC 14685 / JCM 5260 / KCTC 1825 / NBRC 15652 / NCIMB 11725 / NRRL B-14509 / 104-IA</strain>
    </source>
</reference>
<keyword evidence="2" id="KW-1185">Reference proteome</keyword>
<dbReference type="AlphaFoldDB" id="C8WWP8"/>
<dbReference type="Proteomes" id="UP000001917">
    <property type="component" value="Chromosome"/>
</dbReference>
<proteinExistence type="predicted"/>
<accession>C8WWP8</accession>
<dbReference type="KEGG" id="aac:Aaci_1495"/>
<reference evidence="2" key="1">
    <citation type="submission" date="2009-09" db="EMBL/GenBank/DDBJ databases">
        <title>The complete chromosome of Alicyclobacillus acidocaldarius subsp. acidocaldarius DSM 446.</title>
        <authorList>
            <consortium name="US DOE Joint Genome Institute (JGI-PGF)"/>
            <person name="Lucas S."/>
            <person name="Copeland A."/>
            <person name="Lapidus A."/>
            <person name="Glavina del Rio T."/>
            <person name="Dalin E."/>
            <person name="Tice H."/>
            <person name="Bruce D."/>
            <person name="Goodwin L."/>
            <person name="Pitluck S."/>
            <person name="Kyrpides N."/>
            <person name="Mavromatis K."/>
            <person name="Ivanova N."/>
            <person name="Ovchinnikova G."/>
            <person name="Chertkov O."/>
            <person name="Sims D."/>
            <person name="Brettin T."/>
            <person name="Detter J.C."/>
            <person name="Han C."/>
            <person name="Larimer F."/>
            <person name="Land M."/>
            <person name="Hauser L."/>
            <person name="Markowitz V."/>
            <person name="Cheng J.-F."/>
            <person name="Hugenholtz P."/>
            <person name="Woyke T."/>
            <person name="Wu D."/>
            <person name="Pukall R."/>
            <person name="Klenk H.-P."/>
            <person name="Eisen J.A."/>
        </authorList>
    </citation>
    <scope>NUCLEOTIDE SEQUENCE [LARGE SCALE GENOMIC DNA]</scope>
    <source>
        <strain evidence="2">ATCC 27009 / DSM 446 / BCRC 14685 / JCM 5260 / KCTC 1825 / NBRC 15652 / NCIMB 11725 / NRRL B-14509 / 104-IA</strain>
    </source>
</reference>
<dbReference type="HOGENOM" id="CLU_2875711_0_0_9"/>
<dbReference type="EMBL" id="CP001727">
    <property type="protein sequence ID" value="ACV58519.1"/>
    <property type="molecule type" value="Genomic_DNA"/>
</dbReference>
<organism evidence="1 2">
    <name type="scientific">Alicyclobacillus acidocaldarius subsp. acidocaldarius (strain ATCC 27009 / DSM 446 / BCRC 14685 / JCM 5260 / KCTC 1825 / NBRC 15652 / NCIMB 11725 / NRRL B-14509 / 104-IA)</name>
    <name type="common">Bacillus acidocaldarius</name>
    <dbReference type="NCBI Taxonomy" id="521098"/>
    <lineage>
        <taxon>Bacteria</taxon>
        <taxon>Bacillati</taxon>
        <taxon>Bacillota</taxon>
        <taxon>Bacilli</taxon>
        <taxon>Bacillales</taxon>
        <taxon>Alicyclobacillaceae</taxon>
        <taxon>Alicyclobacillus</taxon>
    </lineage>
</organism>
<evidence type="ECO:0000313" key="2">
    <source>
        <dbReference type="Proteomes" id="UP000001917"/>
    </source>
</evidence>
<evidence type="ECO:0000313" key="1">
    <source>
        <dbReference type="EMBL" id="ACV58519.1"/>
    </source>
</evidence>
<gene>
    <name evidence="1" type="ordered locus">Aaci_1495</name>
</gene>
<sequence>MTNLNEQRQATVVEARPLKWRRGLPTVLEVVMEVNGQVRIQEYILRPENGFRHKRKGKFKRASTSSSHNGET</sequence>